<accession>X1VNK8</accession>
<keyword evidence="1" id="KW-0812">Transmembrane</keyword>
<evidence type="ECO:0000313" key="2">
    <source>
        <dbReference type="EMBL" id="GAJ10385.1"/>
    </source>
</evidence>
<sequence length="68" mass="7913">MIKNFIKIALRNITKHKGYSFINITGLAVGMACCLLITIWVLDELSYDRFHENSQNLYRVEENQDYSG</sequence>
<dbReference type="PROSITE" id="PS51257">
    <property type="entry name" value="PROKAR_LIPOPROTEIN"/>
    <property type="match status" value="1"/>
</dbReference>
<feature type="transmembrane region" description="Helical" evidence="1">
    <location>
        <begin position="21"/>
        <end position="42"/>
    </location>
</feature>
<keyword evidence="1" id="KW-1133">Transmembrane helix</keyword>
<organism evidence="2">
    <name type="scientific">marine sediment metagenome</name>
    <dbReference type="NCBI Taxonomy" id="412755"/>
    <lineage>
        <taxon>unclassified sequences</taxon>
        <taxon>metagenomes</taxon>
        <taxon>ecological metagenomes</taxon>
    </lineage>
</organism>
<proteinExistence type="predicted"/>
<evidence type="ECO:0008006" key="3">
    <source>
        <dbReference type="Google" id="ProtNLM"/>
    </source>
</evidence>
<dbReference type="EMBL" id="BARW01032177">
    <property type="protein sequence ID" value="GAJ10385.1"/>
    <property type="molecule type" value="Genomic_DNA"/>
</dbReference>
<dbReference type="AlphaFoldDB" id="X1VNK8"/>
<comment type="caution">
    <text evidence="2">The sequence shown here is derived from an EMBL/GenBank/DDBJ whole genome shotgun (WGS) entry which is preliminary data.</text>
</comment>
<name>X1VNK8_9ZZZZ</name>
<keyword evidence="1" id="KW-0472">Membrane</keyword>
<reference evidence="2" key="1">
    <citation type="journal article" date="2014" name="Front. Microbiol.">
        <title>High frequency of phylogenetically diverse reductive dehalogenase-homologous genes in deep subseafloor sedimentary metagenomes.</title>
        <authorList>
            <person name="Kawai M."/>
            <person name="Futagami T."/>
            <person name="Toyoda A."/>
            <person name="Takaki Y."/>
            <person name="Nishi S."/>
            <person name="Hori S."/>
            <person name="Arai W."/>
            <person name="Tsubouchi T."/>
            <person name="Morono Y."/>
            <person name="Uchiyama I."/>
            <person name="Ito T."/>
            <person name="Fujiyama A."/>
            <person name="Inagaki F."/>
            <person name="Takami H."/>
        </authorList>
    </citation>
    <scope>NUCLEOTIDE SEQUENCE</scope>
    <source>
        <strain evidence="2">Expedition CK06-06</strain>
    </source>
</reference>
<gene>
    <name evidence="2" type="ORF">S12H4_50986</name>
</gene>
<evidence type="ECO:0000256" key="1">
    <source>
        <dbReference type="SAM" id="Phobius"/>
    </source>
</evidence>
<protein>
    <recommendedName>
        <fullName evidence="3">MacB-like periplasmic core domain-containing protein</fullName>
    </recommendedName>
</protein>
<feature type="non-terminal residue" evidence="2">
    <location>
        <position position="68"/>
    </location>
</feature>